<accession>A0A6A6IJ84</accession>
<dbReference type="OrthoDB" id="3668160at2759"/>
<proteinExistence type="predicted"/>
<dbReference type="RefSeq" id="XP_033685475.1">
    <property type="nucleotide sequence ID" value="XM_033833034.1"/>
</dbReference>
<protein>
    <submittedName>
        <fullName evidence="1">Uncharacterized protein</fullName>
    </submittedName>
</protein>
<dbReference type="GeneID" id="54586364"/>
<organism evidence="1 2">
    <name type="scientific">Trematosphaeria pertusa</name>
    <dbReference type="NCBI Taxonomy" id="390896"/>
    <lineage>
        <taxon>Eukaryota</taxon>
        <taxon>Fungi</taxon>
        <taxon>Dikarya</taxon>
        <taxon>Ascomycota</taxon>
        <taxon>Pezizomycotina</taxon>
        <taxon>Dothideomycetes</taxon>
        <taxon>Pleosporomycetidae</taxon>
        <taxon>Pleosporales</taxon>
        <taxon>Massarineae</taxon>
        <taxon>Trematosphaeriaceae</taxon>
        <taxon>Trematosphaeria</taxon>
    </lineage>
</organism>
<sequence>MKFIIGTPHHPIQTITWKQNQHAMHPKIFVGLLSALVATSYAIPTTNEGENLDLEQRATCNKKLKWQGGGCETDWADNCYDRCYRQGDGKKCCMNSIDADITSQGCFVGWNTCECSCMSPR</sequence>
<gene>
    <name evidence="1" type="ORF">BU26DRAFT_562456</name>
</gene>
<evidence type="ECO:0000313" key="1">
    <source>
        <dbReference type="EMBL" id="KAF2250471.1"/>
    </source>
</evidence>
<name>A0A6A6IJ84_9PLEO</name>
<reference evidence="1" key="1">
    <citation type="journal article" date="2020" name="Stud. Mycol.">
        <title>101 Dothideomycetes genomes: a test case for predicting lifestyles and emergence of pathogens.</title>
        <authorList>
            <person name="Haridas S."/>
            <person name="Albert R."/>
            <person name="Binder M."/>
            <person name="Bloem J."/>
            <person name="Labutti K."/>
            <person name="Salamov A."/>
            <person name="Andreopoulos B."/>
            <person name="Baker S."/>
            <person name="Barry K."/>
            <person name="Bills G."/>
            <person name="Bluhm B."/>
            <person name="Cannon C."/>
            <person name="Castanera R."/>
            <person name="Culley D."/>
            <person name="Daum C."/>
            <person name="Ezra D."/>
            <person name="Gonzalez J."/>
            <person name="Henrissat B."/>
            <person name="Kuo A."/>
            <person name="Liang C."/>
            <person name="Lipzen A."/>
            <person name="Lutzoni F."/>
            <person name="Magnuson J."/>
            <person name="Mondo S."/>
            <person name="Nolan M."/>
            <person name="Ohm R."/>
            <person name="Pangilinan J."/>
            <person name="Park H.-J."/>
            <person name="Ramirez L."/>
            <person name="Alfaro M."/>
            <person name="Sun H."/>
            <person name="Tritt A."/>
            <person name="Yoshinaga Y."/>
            <person name="Zwiers L.-H."/>
            <person name="Turgeon B."/>
            <person name="Goodwin S."/>
            <person name="Spatafora J."/>
            <person name="Crous P."/>
            <person name="Grigoriev I."/>
        </authorList>
    </citation>
    <scope>NUCLEOTIDE SEQUENCE</scope>
    <source>
        <strain evidence="1">CBS 122368</strain>
    </source>
</reference>
<dbReference type="AlphaFoldDB" id="A0A6A6IJ84"/>
<dbReference type="Proteomes" id="UP000800094">
    <property type="component" value="Unassembled WGS sequence"/>
</dbReference>
<dbReference type="EMBL" id="ML987193">
    <property type="protein sequence ID" value="KAF2250471.1"/>
    <property type="molecule type" value="Genomic_DNA"/>
</dbReference>
<evidence type="ECO:0000313" key="2">
    <source>
        <dbReference type="Proteomes" id="UP000800094"/>
    </source>
</evidence>
<keyword evidence="2" id="KW-1185">Reference proteome</keyword>